<dbReference type="AlphaFoldDB" id="A0A392VUZ8"/>
<name>A0A392VUZ8_9FABA</name>
<feature type="region of interest" description="Disordered" evidence="1">
    <location>
        <begin position="40"/>
        <end position="59"/>
    </location>
</feature>
<keyword evidence="3" id="KW-1185">Reference proteome</keyword>
<proteinExistence type="predicted"/>
<comment type="caution">
    <text evidence="2">The sequence shown here is derived from an EMBL/GenBank/DDBJ whole genome shotgun (WGS) entry which is preliminary data.</text>
</comment>
<feature type="compositionally biased region" description="Basic and acidic residues" evidence="1">
    <location>
        <begin position="1"/>
        <end position="13"/>
    </location>
</feature>
<evidence type="ECO:0000256" key="1">
    <source>
        <dbReference type="SAM" id="MobiDB-lite"/>
    </source>
</evidence>
<accession>A0A392VUZ8</accession>
<evidence type="ECO:0000313" key="3">
    <source>
        <dbReference type="Proteomes" id="UP000265520"/>
    </source>
</evidence>
<reference evidence="2 3" key="1">
    <citation type="journal article" date="2018" name="Front. Plant Sci.">
        <title>Red Clover (Trifolium pratense) and Zigzag Clover (T. medium) - A Picture of Genomic Similarities and Differences.</title>
        <authorList>
            <person name="Dluhosova J."/>
            <person name="Istvanek J."/>
            <person name="Nedelnik J."/>
            <person name="Repkova J."/>
        </authorList>
    </citation>
    <scope>NUCLEOTIDE SEQUENCE [LARGE SCALE GENOMIC DNA]</scope>
    <source>
        <strain evidence="3">cv. 10/8</strain>
        <tissue evidence="2">Leaf</tissue>
    </source>
</reference>
<dbReference type="EMBL" id="LXQA011294557">
    <property type="protein sequence ID" value="MCI92228.1"/>
    <property type="molecule type" value="Genomic_DNA"/>
</dbReference>
<feature type="region of interest" description="Disordered" evidence="1">
    <location>
        <begin position="1"/>
        <end position="30"/>
    </location>
</feature>
<feature type="non-terminal residue" evidence="2">
    <location>
        <position position="59"/>
    </location>
</feature>
<evidence type="ECO:0000313" key="2">
    <source>
        <dbReference type="EMBL" id="MCI92228.1"/>
    </source>
</evidence>
<sequence>MGTRDRRQEKGRGGGDQGTPLRVRGWCSLGGEHTTTPWSNILTEINGGEGGSRSLLKLS</sequence>
<organism evidence="2 3">
    <name type="scientific">Trifolium medium</name>
    <dbReference type="NCBI Taxonomy" id="97028"/>
    <lineage>
        <taxon>Eukaryota</taxon>
        <taxon>Viridiplantae</taxon>
        <taxon>Streptophyta</taxon>
        <taxon>Embryophyta</taxon>
        <taxon>Tracheophyta</taxon>
        <taxon>Spermatophyta</taxon>
        <taxon>Magnoliopsida</taxon>
        <taxon>eudicotyledons</taxon>
        <taxon>Gunneridae</taxon>
        <taxon>Pentapetalae</taxon>
        <taxon>rosids</taxon>
        <taxon>fabids</taxon>
        <taxon>Fabales</taxon>
        <taxon>Fabaceae</taxon>
        <taxon>Papilionoideae</taxon>
        <taxon>50 kb inversion clade</taxon>
        <taxon>NPAAA clade</taxon>
        <taxon>Hologalegina</taxon>
        <taxon>IRL clade</taxon>
        <taxon>Trifolieae</taxon>
        <taxon>Trifolium</taxon>
    </lineage>
</organism>
<protein>
    <submittedName>
        <fullName evidence="2">Uncharacterized protein</fullName>
    </submittedName>
</protein>
<dbReference type="Proteomes" id="UP000265520">
    <property type="component" value="Unassembled WGS sequence"/>
</dbReference>